<dbReference type="PANTHER" id="PTHR36318">
    <property type="entry name" value="OS06G0581300 PROTEIN"/>
    <property type="match status" value="1"/>
</dbReference>
<proteinExistence type="predicted"/>
<dbReference type="EMBL" id="QEFC01001496">
    <property type="protein sequence ID" value="KAE9457464.1"/>
    <property type="molecule type" value="Genomic_DNA"/>
</dbReference>
<organism evidence="2 3">
    <name type="scientific">Rhododendron williamsianum</name>
    <dbReference type="NCBI Taxonomy" id="262921"/>
    <lineage>
        <taxon>Eukaryota</taxon>
        <taxon>Viridiplantae</taxon>
        <taxon>Streptophyta</taxon>
        <taxon>Embryophyta</taxon>
        <taxon>Tracheophyta</taxon>
        <taxon>Spermatophyta</taxon>
        <taxon>Magnoliopsida</taxon>
        <taxon>eudicotyledons</taxon>
        <taxon>Gunneridae</taxon>
        <taxon>Pentapetalae</taxon>
        <taxon>asterids</taxon>
        <taxon>Ericales</taxon>
        <taxon>Ericaceae</taxon>
        <taxon>Ericoideae</taxon>
        <taxon>Rhodoreae</taxon>
        <taxon>Rhododendron</taxon>
    </lineage>
</organism>
<accession>A0A6A4LMG6</accession>
<comment type="caution">
    <text evidence="2">The sequence shown here is derived from an EMBL/GenBank/DDBJ whole genome shotgun (WGS) entry which is preliminary data.</text>
</comment>
<feature type="non-terminal residue" evidence="2">
    <location>
        <position position="1"/>
    </location>
</feature>
<name>A0A6A4LMG6_9ERIC</name>
<keyword evidence="3" id="KW-1185">Reference proteome</keyword>
<feature type="signal peptide" evidence="1">
    <location>
        <begin position="1"/>
        <end position="18"/>
    </location>
</feature>
<dbReference type="Proteomes" id="UP000428333">
    <property type="component" value="Linkage Group LG06"/>
</dbReference>
<keyword evidence="1" id="KW-0732">Signal</keyword>
<reference evidence="2 3" key="1">
    <citation type="journal article" date="2019" name="Genome Biol. Evol.">
        <title>The Rhododendron genome and chromosomal organization provide insight into shared whole-genome duplications across the heath family (Ericaceae).</title>
        <authorList>
            <person name="Soza V.L."/>
            <person name="Lindsley D."/>
            <person name="Waalkes A."/>
            <person name="Ramage E."/>
            <person name="Patwardhan R.P."/>
            <person name="Burton J.N."/>
            <person name="Adey A."/>
            <person name="Kumar A."/>
            <person name="Qiu R."/>
            <person name="Shendure J."/>
            <person name="Hall B."/>
        </authorList>
    </citation>
    <scope>NUCLEOTIDE SEQUENCE [LARGE SCALE GENOMIC DNA]</scope>
    <source>
        <strain evidence="2">RSF 1966-606</strain>
    </source>
</reference>
<dbReference type="OrthoDB" id="611851at2759"/>
<dbReference type="AlphaFoldDB" id="A0A6A4LMG6"/>
<feature type="chain" id="PRO_5025585599" evidence="1">
    <location>
        <begin position="19"/>
        <end position="67"/>
    </location>
</feature>
<evidence type="ECO:0000256" key="1">
    <source>
        <dbReference type="SAM" id="SignalP"/>
    </source>
</evidence>
<evidence type="ECO:0000313" key="2">
    <source>
        <dbReference type="EMBL" id="KAE9457464.1"/>
    </source>
</evidence>
<gene>
    <name evidence="2" type="ORF">C3L33_10634</name>
</gene>
<dbReference type="PANTHER" id="PTHR36318:SF3">
    <property type="entry name" value="OS06G0581300 PROTEIN"/>
    <property type="match status" value="1"/>
</dbReference>
<dbReference type="InterPro" id="IPR009943">
    <property type="entry name" value="DUF1475"/>
</dbReference>
<sequence>MAWWMTATLIDFYINVVALSVGSVSTDHFQITFFSITTCTYIVRQLFHLLSQDPVYLVLLKSSNRQV</sequence>
<dbReference type="Pfam" id="PF07343">
    <property type="entry name" value="DUF1475"/>
    <property type="match status" value="1"/>
</dbReference>
<protein>
    <submittedName>
        <fullName evidence="2">Uncharacterized protein</fullName>
    </submittedName>
</protein>
<evidence type="ECO:0000313" key="3">
    <source>
        <dbReference type="Proteomes" id="UP000428333"/>
    </source>
</evidence>